<organism evidence="1 2">
    <name type="scientific">Strongyloides venezuelensis</name>
    <name type="common">Threadworm</name>
    <dbReference type="NCBI Taxonomy" id="75913"/>
    <lineage>
        <taxon>Eukaryota</taxon>
        <taxon>Metazoa</taxon>
        <taxon>Ecdysozoa</taxon>
        <taxon>Nematoda</taxon>
        <taxon>Chromadorea</taxon>
        <taxon>Rhabditida</taxon>
        <taxon>Tylenchina</taxon>
        <taxon>Panagrolaimomorpha</taxon>
        <taxon>Strongyloidoidea</taxon>
        <taxon>Strongyloididae</taxon>
        <taxon>Strongyloides</taxon>
    </lineage>
</organism>
<dbReference type="AlphaFoldDB" id="A0A0K0G5F8"/>
<evidence type="ECO:0000313" key="2">
    <source>
        <dbReference type="WBParaSite" id="SVE_1997500.1"/>
    </source>
</evidence>
<sequence length="71" mass="8340">MSVKIQTQAFEDYISGIKMKLCNILKPFLFFVLSVENETNSKFWSFNNRNNESLVSPLAKYITKQVEQKFL</sequence>
<dbReference type="Proteomes" id="UP000035680">
    <property type="component" value="Unassembled WGS sequence"/>
</dbReference>
<keyword evidence="1" id="KW-1185">Reference proteome</keyword>
<name>A0A0K0G5F8_STRVS</name>
<dbReference type="WBParaSite" id="SVE_1997500.1">
    <property type="protein sequence ID" value="SVE_1997500.1"/>
    <property type="gene ID" value="SVE_1997500"/>
</dbReference>
<reference evidence="2" key="2">
    <citation type="submission" date="2015-08" db="UniProtKB">
        <authorList>
            <consortium name="WormBaseParasite"/>
        </authorList>
    </citation>
    <scope>IDENTIFICATION</scope>
</reference>
<protein>
    <submittedName>
        <fullName evidence="2">Putative ATP-dependent RNA helicase DHX30 (inferred by orthology to a human protein)</fullName>
    </submittedName>
</protein>
<evidence type="ECO:0000313" key="1">
    <source>
        <dbReference type="Proteomes" id="UP000035680"/>
    </source>
</evidence>
<reference evidence="1" key="1">
    <citation type="submission" date="2014-07" db="EMBL/GenBank/DDBJ databases">
        <authorList>
            <person name="Martin A.A"/>
            <person name="De Silva N."/>
        </authorList>
    </citation>
    <scope>NUCLEOTIDE SEQUENCE</scope>
</reference>
<accession>A0A0K0G5F8</accession>
<proteinExistence type="predicted"/>